<dbReference type="FunFam" id="1.10.287.2070:FF:000001">
    <property type="entry name" value="StAR-related lipid transfer domain-containing 13"/>
    <property type="match status" value="1"/>
</dbReference>
<evidence type="ECO:0000256" key="4">
    <source>
        <dbReference type="SAM" id="MobiDB-lite"/>
    </source>
</evidence>
<dbReference type="Ensembl" id="ENSCCRT00020044901.1">
    <property type="protein sequence ID" value="ENSCCRP00020041156.1"/>
    <property type="gene ID" value="ENSCCRG00020018049.1"/>
</dbReference>
<dbReference type="Gene3D" id="1.10.555.10">
    <property type="entry name" value="Rho GTPase activation protein"/>
    <property type="match status" value="1"/>
</dbReference>
<dbReference type="SUPFAM" id="SSF55961">
    <property type="entry name" value="Bet v1-like"/>
    <property type="match status" value="1"/>
</dbReference>
<keyword evidence="2" id="KW-0343">GTPase activation</keyword>
<keyword evidence="3" id="KW-0597">Phosphoprotein</keyword>
<dbReference type="PROSITE" id="PS50238">
    <property type="entry name" value="RHOGAP"/>
    <property type="match status" value="1"/>
</dbReference>
<dbReference type="GO" id="GO:0035023">
    <property type="term" value="P:regulation of Rho protein signal transduction"/>
    <property type="evidence" value="ECO:0007669"/>
    <property type="project" value="TreeGrafter"/>
</dbReference>
<dbReference type="InterPro" id="IPR013761">
    <property type="entry name" value="SAM/pointed_sf"/>
</dbReference>
<feature type="compositionally biased region" description="Low complexity" evidence="4">
    <location>
        <begin position="303"/>
        <end position="321"/>
    </location>
</feature>
<dbReference type="SMART" id="SM00234">
    <property type="entry name" value="START"/>
    <property type="match status" value="1"/>
</dbReference>
<dbReference type="GO" id="GO:0016020">
    <property type="term" value="C:membrane"/>
    <property type="evidence" value="ECO:0007669"/>
    <property type="project" value="UniProtKB-SubCell"/>
</dbReference>
<reference evidence="8" key="1">
    <citation type="submission" date="2025-08" db="UniProtKB">
        <authorList>
            <consortium name="Ensembl"/>
        </authorList>
    </citation>
    <scope>IDENTIFICATION</scope>
</reference>
<dbReference type="PANTHER" id="PTHR12659">
    <property type="entry name" value="RHO-TYPE GTPASE ACTIVATING PROTEIN"/>
    <property type="match status" value="1"/>
</dbReference>
<proteinExistence type="predicted"/>
<dbReference type="PROSITE" id="PS50848">
    <property type="entry name" value="START"/>
    <property type="match status" value="1"/>
</dbReference>
<evidence type="ECO:0000256" key="1">
    <source>
        <dbReference type="ARBA" id="ARBA00004170"/>
    </source>
</evidence>
<dbReference type="Pfam" id="PF07647">
    <property type="entry name" value="SAM_2"/>
    <property type="match status" value="1"/>
</dbReference>
<accession>A0A8C2EHV4</accession>
<evidence type="ECO:0000256" key="3">
    <source>
        <dbReference type="ARBA" id="ARBA00022553"/>
    </source>
</evidence>
<dbReference type="GO" id="GO:0005096">
    <property type="term" value="F:GTPase activator activity"/>
    <property type="evidence" value="ECO:0007669"/>
    <property type="project" value="UniProtKB-KW"/>
</dbReference>
<evidence type="ECO:0000259" key="7">
    <source>
        <dbReference type="PROSITE" id="PS50848"/>
    </source>
</evidence>
<evidence type="ECO:0000313" key="9">
    <source>
        <dbReference type="Proteomes" id="UP000694701"/>
    </source>
</evidence>
<dbReference type="AlphaFoldDB" id="A0A8C2EHV4"/>
<sequence>MSLNTLYCICALITLQYMLLKITVIISINVFAVLALLRPIAKSCYCLFSEIEAKEACDWLRAAGFPQYAQLYEDFQFPIEISAVKRDHDFLDKDLVEPLCRRLNTLNKCASMKLDVSLPKKKSEDSDEEDLLAISNRWTFEWNSRRWSRLQDIDYLLGRAEERSPSEVGEGLRTTVSSESILTDLSEPEICSLHSEDSLAAMPNSASLTPLHLPRELPHYGSLPAKSRRRGRTRAKDFLRRMETLGRTWGPSMGRSERRSLVISGPVLQSEPEALKTLRCVQIFNGGQLNAENMPSANNCPNSLASSEASSQSETSGSAESTPNMKGSVSKLYPPGKRAGIYLEDIDVLAGAPQRRRPVERSHKNEFRSYDELLVHIPKDHKPGTFPKALSIESLTPASKEHGNWKVLDSEPQPFKCRKVSGRELRPATRCCLRGSRISVYDNVPGSHLYASTGDLLDLEKEDIFPHLDDILQHVNGLQQIVDHWSKKVLPENEGEGDGGRGREQEIIDSQSSSQITLDFEGTSVMKGLTTPSDGNKDGLSLNETDTSSTRERRDSGVGASLTRPRLRWPSFRMSNLLGQSGMSLQISSQSVGQLSLLQKFSLLHLTAIMEKYSMSNKHGWTWSVPKFMKRMKGPDYKDKMVFGVPLIVHVQRYGHPLPMSLQLALRFLRSQCLDQVGLFRKSGVKSRIQALRHMCETSPQNVNYEDQSSYDVADLVKQFFRDLPEPLLTSKMGETFLHIYQYVPKEQRLQAVQAAIMLMADENREVLQTLLCFLNDVTSSVEENQMTPMNLAVCLAPSLFHLNIMKNDNLSPSRINILLDHYSVLEDKRRLLLKCFFFMWFVQIPQEMVSQSRNSYMEAELLAPSLDELCKKQPQQDEEEEEEEESTCRSYLESLIQNLMKETKDKTKGWVTRSNVDNTEISFKKVGDGTPLRRWRVSVEVEAPPSVVLNRILRERHLWDSNLLQWKVLETLDKQTEVYQYELNSMAPHPNRDFVVLRTWRTEMPKGVCVLVSVSIDHEESPQLAGVRGIILESQYLLEPCGSGKSRLTHICRADLKGKSPEWYNKAFGHLCASEAARIRNSFLSLDPEGPETKI</sequence>
<dbReference type="GO" id="GO:0008289">
    <property type="term" value="F:lipid binding"/>
    <property type="evidence" value="ECO:0007669"/>
    <property type="project" value="InterPro"/>
</dbReference>
<dbReference type="Gene3D" id="3.30.530.20">
    <property type="match status" value="1"/>
</dbReference>
<feature type="domain" description="Rho-GAP" evidence="6">
    <location>
        <begin position="645"/>
        <end position="827"/>
    </location>
</feature>
<dbReference type="InterPro" id="IPR023393">
    <property type="entry name" value="START-like_dom_sf"/>
</dbReference>
<dbReference type="GO" id="GO:0030036">
    <property type="term" value="P:actin cytoskeleton organization"/>
    <property type="evidence" value="ECO:0007669"/>
    <property type="project" value="TreeGrafter"/>
</dbReference>
<dbReference type="Pfam" id="PF00620">
    <property type="entry name" value="RhoGAP"/>
    <property type="match status" value="1"/>
</dbReference>
<dbReference type="PANTHER" id="PTHR12659:SF8">
    <property type="entry name" value="STAR-RELATED LIPID TRANSFER PROTEIN 13 ISOFORM X1"/>
    <property type="match status" value="1"/>
</dbReference>
<dbReference type="InterPro" id="IPR002913">
    <property type="entry name" value="START_lipid-bd_dom"/>
</dbReference>
<dbReference type="InterPro" id="IPR000198">
    <property type="entry name" value="RhoGAP_dom"/>
</dbReference>
<protein>
    <submittedName>
        <fullName evidence="8">StAR-related lipid transfer (START) domain containing 13a</fullName>
    </submittedName>
</protein>
<organism evidence="8 9">
    <name type="scientific">Cyprinus carpio</name>
    <name type="common">Common carp</name>
    <dbReference type="NCBI Taxonomy" id="7962"/>
    <lineage>
        <taxon>Eukaryota</taxon>
        <taxon>Metazoa</taxon>
        <taxon>Chordata</taxon>
        <taxon>Craniata</taxon>
        <taxon>Vertebrata</taxon>
        <taxon>Euteleostomi</taxon>
        <taxon>Actinopterygii</taxon>
        <taxon>Neopterygii</taxon>
        <taxon>Teleostei</taxon>
        <taxon>Ostariophysi</taxon>
        <taxon>Cypriniformes</taxon>
        <taxon>Cyprinidae</taxon>
        <taxon>Cyprininae</taxon>
        <taxon>Cyprinus</taxon>
    </lineage>
</organism>
<evidence type="ECO:0000313" key="8">
    <source>
        <dbReference type="Ensembl" id="ENSCCRP00020041156.1"/>
    </source>
</evidence>
<keyword evidence="5" id="KW-0472">Membrane</keyword>
<dbReference type="InterPro" id="IPR008936">
    <property type="entry name" value="Rho_GTPase_activation_prot"/>
</dbReference>
<dbReference type="InterPro" id="IPR001660">
    <property type="entry name" value="SAM"/>
</dbReference>
<keyword evidence="5" id="KW-0812">Transmembrane</keyword>
<comment type="subcellular location">
    <subcellularLocation>
        <location evidence="1">Membrane</location>
        <topology evidence="1">Peripheral membrane protein</topology>
    </subcellularLocation>
</comment>
<evidence type="ECO:0000256" key="5">
    <source>
        <dbReference type="SAM" id="Phobius"/>
    </source>
</evidence>
<feature type="region of interest" description="Disordered" evidence="4">
    <location>
        <begin position="294"/>
        <end position="332"/>
    </location>
</feature>
<dbReference type="SUPFAM" id="SSF48350">
    <property type="entry name" value="GTPase activation domain, GAP"/>
    <property type="match status" value="1"/>
</dbReference>
<keyword evidence="5" id="KW-1133">Transmembrane helix</keyword>
<feature type="region of interest" description="Disordered" evidence="4">
    <location>
        <begin position="488"/>
        <end position="513"/>
    </location>
</feature>
<evidence type="ECO:0000259" key="6">
    <source>
        <dbReference type="PROSITE" id="PS50238"/>
    </source>
</evidence>
<evidence type="ECO:0000256" key="2">
    <source>
        <dbReference type="ARBA" id="ARBA00022468"/>
    </source>
</evidence>
<dbReference type="Pfam" id="PF01852">
    <property type="entry name" value="START"/>
    <property type="match status" value="1"/>
</dbReference>
<dbReference type="CDD" id="cd09592">
    <property type="entry name" value="SAM_DLC2"/>
    <property type="match status" value="1"/>
</dbReference>
<feature type="transmembrane region" description="Helical" evidence="5">
    <location>
        <begin position="7"/>
        <end position="37"/>
    </location>
</feature>
<dbReference type="Proteomes" id="UP000694701">
    <property type="component" value="Unplaced"/>
</dbReference>
<dbReference type="GO" id="GO:0007165">
    <property type="term" value="P:signal transduction"/>
    <property type="evidence" value="ECO:0007669"/>
    <property type="project" value="InterPro"/>
</dbReference>
<dbReference type="FunFam" id="3.30.530.20:FF:000009">
    <property type="entry name" value="StAR related lipid transfer domain containing 13"/>
    <property type="match status" value="1"/>
</dbReference>
<feature type="region of interest" description="Disordered" evidence="4">
    <location>
        <begin position="525"/>
        <end position="561"/>
    </location>
</feature>
<name>A0A8C2EHV4_CYPCA</name>
<dbReference type="SUPFAM" id="SSF47769">
    <property type="entry name" value="SAM/Pointed domain"/>
    <property type="match status" value="1"/>
</dbReference>
<dbReference type="SMART" id="SM00324">
    <property type="entry name" value="RhoGAP"/>
    <property type="match status" value="1"/>
</dbReference>
<feature type="domain" description="START" evidence="7">
    <location>
        <begin position="882"/>
        <end position="1065"/>
    </location>
</feature>
<dbReference type="Gene3D" id="1.10.287.2070">
    <property type="match status" value="1"/>
</dbReference>